<dbReference type="Gene3D" id="3.30.460.80">
    <property type="entry name" value="NADH:ubiquinone oxidoreductase, 30kDa subunit"/>
    <property type="match status" value="1"/>
</dbReference>
<sequence length="176" mass="19802">MSVSEKLLETVTPLMVCKCSFEKTGINYNVFLSPEDISAAATEMLRKKYFLEDIDVVDASEGFLVTYHYARFDSSERVAHRVLLAHNEPLIPTISNVYQGADWHERECADFHGINFSGHPNLIPLLLDPETPQGVLLKDKASRVSVRDLIDPGKSIFTTEGFTLFDEVQAEPEEPK</sequence>
<organism evidence="3 4">
    <name type="scientific">Desulfovibrio gilichinskyi</name>
    <dbReference type="NCBI Taxonomy" id="1519643"/>
    <lineage>
        <taxon>Bacteria</taxon>
        <taxon>Pseudomonadati</taxon>
        <taxon>Thermodesulfobacteriota</taxon>
        <taxon>Desulfovibrionia</taxon>
        <taxon>Desulfovibrionales</taxon>
        <taxon>Desulfovibrionaceae</taxon>
        <taxon>Desulfovibrio</taxon>
    </lineage>
</organism>
<evidence type="ECO:0000256" key="1">
    <source>
        <dbReference type="ARBA" id="ARBA00007569"/>
    </source>
</evidence>
<evidence type="ECO:0000313" key="4">
    <source>
        <dbReference type="Proteomes" id="UP000192906"/>
    </source>
</evidence>
<name>A0A1X7ETT3_9BACT</name>
<dbReference type="InterPro" id="IPR001268">
    <property type="entry name" value="NADH_UbQ_OxRdtase_30kDa_su"/>
</dbReference>
<dbReference type="RefSeq" id="WP_085104283.1">
    <property type="nucleotide sequence ID" value="NZ_FWZU01000006.1"/>
</dbReference>
<dbReference type="GO" id="GO:0008137">
    <property type="term" value="F:NADH dehydrogenase (ubiquinone) activity"/>
    <property type="evidence" value="ECO:0007669"/>
    <property type="project" value="InterPro"/>
</dbReference>
<evidence type="ECO:0000259" key="2">
    <source>
        <dbReference type="Pfam" id="PF00329"/>
    </source>
</evidence>
<comment type="similarity">
    <text evidence="1">Belongs to the complex I 30 kDa subunit family.</text>
</comment>
<dbReference type="OrthoDB" id="9803286at2"/>
<dbReference type="PANTHER" id="PTHR10884">
    <property type="entry name" value="NADH DEHYDROGENASE UBIQUINONE IRON-SULFUR PROTEIN 3"/>
    <property type="match status" value="1"/>
</dbReference>
<dbReference type="Pfam" id="PF00329">
    <property type="entry name" value="Complex1_30kDa"/>
    <property type="match status" value="1"/>
</dbReference>
<dbReference type="EMBL" id="FWZU01000006">
    <property type="protein sequence ID" value="SMF39447.1"/>
    <property type="molecule type" value="Genomic_DNA"/>
</dbReference>
<keyword evidence="4" id="KW-1185">Reference proteome</keyword>
<dbReference type="STRING" id="1519643.SAMN06295933_3330"/>
<dbReference type="InterPro" id="IPR037232">
    <property type="entry name" value="NADH_quin_OxRdtase_su_C/D-like"/>
</dbReference>
<dbReference type="Proteomes" id="UP000192906">
    <property type="component" value="Unassembled WGS sequence"/>
</dbReference>
<dbReference type="PANTHER" id="PTHR10884:SF14">
    <property type="entry name" value="NADH DEHYDROGENASE [UBIQUINONE] IRON-SULFUR PROTEIN 3, MITOCHONDRIAL"/>
    <property type="match status" value="1"/>
</dbReference>
<dbReference type="AlphaFoldDB" id="A0A1X7ETT3"/>
<dbReference type="SUPFAM" id="SSF143243">
    <property type="entry name" value="Nqo5-like"/>
    <property type="match status" value="1"/>
</dbReference>
<feature type="domain" description="NADH:ubiquinone oxidoreductase 30kDa subunit" evidence="2">
    <location>
        <begin position="33"/>
        <end position="138"/>
    </location>
</feature>
<accession>A0A1X7ETT3</accession>
<protein>
    <submittedName>
        <fullName evidence="3">NADH-quinone oxidoreductase subunit C</fullName>
    </submittedName>
</protein>
<reference evidence="4" key="1">
    <citation type="submission" date="2017-04" db="EMBL/GenBank/DDBJ databases">
        <authorList>
            <person name="Varghese N."/>
            <person name="Submissions S."/>
        </authorList>
    </citation>
    <scope>NUCLEOTIDE SEQUENCE [LARGE SCALE GENOMIC DNA]</scope>
    <source>
        <strain evidence="4">K3S</strain>
    </source>
</reference>
<evidence type="ECO:0000313" key="3">
    <source>
        <dbReference type="EMBL" id="SMF39447.1"/>
    </source>
</evidence>
<proteinExistence type="inferred from homology"/>
<gene>
    <name evidence="3" type="ORF">SAMN06295933_3330</name>
</gene>